<dbReference type="PANTHER" id="PTHR45659">
    <property type="entry name" value="HOMEOBOX PROTEIN HOX"/>
    <property type="match status" value="1"/>
</dbReference>
<dbReference type="InterPro" id="IPR005567">
    <property type="entry name" value="FTZ_N"/>
</dbReference>
<evidence type="ECO:0000256" key="2">
    <source>
        <dbReference type="ARBA" id="ARBA00022473"/>
    </source>
</evidence>
<dbReference type="Gene3D" id="1.10.10.60">
    <property type="entry name" value="Homeodomain-like"/>
    <property type="match status" value="1"/>
</dbReference>
<accession>A0ABK8G1U3</accession>
<protein>
    <recommendedName>
        <fullName evidence="9">Homeobox domain-containing protein</fullName>
    </recommendedName>
</protein>
<dbReference type="EMBL" id="AAAB01008850">
    <property type="status" value="NOT_ANNOTATED_CDS"/>
    <property type="molecule type" value="Genomic_DNA"/>
</dbReference>
<dbReference type="Proteomes" id="UP000007062">
    <property type="component" value="Chromosome 2R"/>
</dbReference>
<dbReference type="CDD" id="cd00086">
    <property type="entry name" value="homeodomain"/>
    <property type="match status" value="1"/>
</dbReference>
<reference evidence="10" key="3">
    <citation type="submission" date="2025-05" db="UniProtKB">
        <authorList>
            <consortium name="EnsemblMetazoa"/>
        </authorList>
    </citation>
    <scope>IDENTIFICATION</scope>
    <source>
        <strain evidence="10">PEST</strain>
    </source>
</reference>
<dbReference type="Pfam" id="PF00046">
    <property type="entry name" value="Homeodomain"/>
    <property type="match status" value="1"/>
</dbReference>
<dbReference type="Pfam" id="PF03867">
    <property type="entry name" value="FTZ"/>
    <property type="match status" value="1"/>
</dbReference>
<dbReference type="PROSITE" id="PS50071">
    <property type="entry name" value="HOMEOBOX_2"/>
    <property type="match status" value="1"/>
</dbReference>
<feature type="DNA-binding region" description="Homeobox" evidence="6">
    <location>
        <begin position="324"/>
        <end position="383"/>
    </location>
</feature>
<feature type="domain" description="Homeobox" evidence="9">
    <location>
        <begin position="322"/>
        <end position="382"/>
    </location>
</feature>
<dbReference type="InterPro" id="IPR001356">
    <property type="entry name" value="HD"/>
</dbReference>
<evidence type="ECO:0000259" key="9">
    <source>
        <dbReference type="PROSITE" id="PS50071"/>
    </source>
</evidence>
<sequence length="503" mass="57629">MAAAHSVYNEYQSSYYNSCYNYSQRGPEQFIPNYYQTALQYGDSNMSIPQSQLLQNSQYAQQSQQEIQNISSISSSAYGYSATAQYNHDEQFSSNSLHTRHHQLENYGNQFDSYYGYPYQTTAHYSLCGAQEHLEEYFYKPTEVERSNVEKRSCEKSCETIKPPAMKRKISEKETNDNEKDSPALRALLTNPAKKLKYNPHYAHSMTNESSRRIEATIGYNNGFLSPAASDRIVPDIVPLSPNKTDDSIDSLLDNSSKQDIVTMQCVDYTLNSLRQITATPKYDGVSTPPLSPKNMESAISSQGVESNSWTQNSDHEDHPKESSKRTRQSYSRHQTIELEKEFHFNRYLNRRRRIEIASMLKLTERQIKIWFQNRRMKAKKDNSASANTPDLTYDGEIPQQSLESIVAVQSQHHTASDSQPLSMNTSASTVTQQVGRHCDQQMMDGWSYPHSHYSHNQYYYMQNYSNYSQHNFQTAGPISSGLYNGHHPHQTIATYISSPSLT</sequence>
<keyword evidence="5 6" id="KW-0539">Nucleus</keyword>
<reference evidence="10 11" key="2">
    <citation type="journal article" date="2004" name="Trends Parasitol.">
        <title>The Anopheles gambiae genome: an update.</title>
        <authorList>
            <person name="Mongin E."/>
            <person name="Louis C."/>
            <person name="Holt R.A."/>
            <person name="Birney E."/>
            <person name="Collins F.H."/>
        </authorList>
    </citation>
    <scope>NUCLEOTIDE SEQUENCE [LARGE SCALE GENOMIC DNA]</scope>
    <source>
        <strain evidence="10 11">PEST</strain>
    </source>
</reference>
<keyword evidence="4 6" id="KW-0371">Homeobox</keyword>
<dbReference type="SMART" id="SM00389">
    <property type="entry name" value="HOX"/>
    <property type="match status" value="1"/>
</dbReference>
<reference evidence="10 11" key="1">
    <citation type="journal article" date="2002" name="Science">
        <title>The genome sequence of the malaria mosquito Anopheles gambiae.</title>
        <authorList>
            <person name="Holt R.A."/>
            <person name="Subramanian G.M."/>
            <person name="Halpern A."/>
            <person name="Sutton G.G."/>
            <person name="Charlab R."/>
            <person name="Nusskern D.R."/>
            <person name="Wincker P."/>
            <person name="Clark A.G."/>
            <person name="Ribeiro J.M."/>
            <person name="Wides R."/>
            <person name="Salzberg S.L."/>
            <person name="Loftus B."/>
            <person name="Yandell M."/>
            <person name="Majoros W.H."/>
            <person name="Rusch D.B."/>
            <person name="Lai Z."/>
            <person name="Kraft C.L."/>
            <person name="Abril J.F."/>
            <person name="Anthouard V."/>
            <person name="Arensburger P."/>
            <person name="Atkinson P.W."/>
            <person name="Baden H."/>
            <person name="de Berardinis V."/>
            <person name="Baldwin D."/>
            <person name="Benes V."/>
            <person name="Biedler J."/>
            <person name="Blass C."/>
            <person name="Bolanos R."/>
            <person name="Boscus D."/>
            <person name="Barnstead M."/>
            <person name="Cai S."/>
            <person name="Center A."/>
            <person name="Chaturverdi K."/>
            <person name="Christophides G.K."/>
            <person name="Chrystal M.A."/>
            <person name="Clamp M."/>
            <person name="Cravchik A."/>
            <person name="Curwen V."/>
            <person name="Dana A."/>
            <person name="Delcher A."/>
            <person name="Dew I."/>
            <person name="Evans C.A."/>
            <person name="Flanigan M."/>
            <person name="Grundschober-Freimoser A."/>
            <person name="Friedli L."/>
            <person name="Gu Z."/>
            <person name="Guan P."/>
            <person name="Guigo R."/>
            <person name="Hillenmeyer M.E."/>
            <person name="Hladun S.L."/>
            <person name="Hogan J.R."/>
            <person name="Hong Y.S."/>
            <person name="Hoover J."/>
            <person name="Jaillon O."/>
            <person name="Ke Z."/>
            <person name="Kodira C."/>
            <person name="Kokoza E."/>
            <person name="Koutsos A."/>
            <person name="Letunic I."/>
            <person name="Levitsky A."/>
            <person name="Liang Y."/>
            <person name="Lin J.J."/>
            <person name="Lobo N.F."/>
            <person name="Lopez J.R."/>
            <person name="Malek J.A."/>
            <person name="McIntosh T.C."/>
            <person name="Meister S."/>
            <person name="Miller J."/>
            <person name="Mobarry C."/>
            <person name="Mongin E."/>
            <person name="Murphy S.D."/>
            <person name="O'Brochta D.A."/>
            <person name="Pfannkoch C."/>
            <person name="Qi R."/>
            <person name="Regier M.A."/>
            <person name="Remington K."/>
            <person name="Shao H."/>
            <person name="Sharakhova M.V."/>
            <person name="Sitter C.D."/>
            <person name="Shetty J."/>
            <person name="Smith T.J."/>
            <person name="Strong R."/>
            <person name="Sun J."/>
            <person name="Thomasova D."/>
            <person name="Ton L.Q."/>
            <person name="Topalis P."/>
            <person name="Tu Z."/>
            <person name="Unger M.F."/>
            <person name="Walenz B."/>
            <person name="Wang A."/>
            <person name="Wang J."/>
            <person name="Wang M."/>
            <person name="Wang X."/>
            <person name="Woodford K.J."/>
            <person name="Wortman J.R."/>
            <person name="Wu M."/>
            <person name="Yao A."/>
            <person name="Zdobnov E.M."/>
            <person name="Zhang H."/>
            <person name="Zhao Q."/>
            <person name="Zhao S."/>
            <person name="Zhu S.C."/>
            <person name="Zhimulev I."/>
            <person name="Coluzzi M."/>
            <person name="della Torre A."/>
            <person name="Roth C.W."/>
            <person name="Louis C."/>
            <person name="Kalush F."/>
            <person name="Mural R.J."/>
            <person name="Myers E.W."/>
            <person name="Adams M.D."/>
            <person name="Smith H.O."/>
            <person name="Broder S."/>
            <person name="Gardner M.J."/>
            <person name="Fraser C.M."/>
            <person name="Birney E."/>
            <person name="Bork P."/>
            <person name="Brey P.T."/>
            <person name="Venter J.C."/>
            <person name="Weissenbach J."/>
            <person name="Kafatos F.C."/>
            <person name="Collins F.H."/>
            <person name="Hoffman S.L."/>
        </authorList>
    </citation>
    <scope>NUCLEOTIDE SEQUENCE [LARGE SCALE GENOMIC DNA]</scope>
    <source>
        <strain evidence="10 11">PEST</strain>
    </source>
</reference>
<feature type="compositionally biased region" description="Polar residues" evidence="8">
    <location>
        <begin position="298"/>
        <end position="313"/>
    </location>
</feature>
<feature type="region of interest" description="Disordered" evidence="8">
    <location>
        <begin position="281"/>
        <end position="333"/>
    </location>
</feature>
<dbReference type="SUPFAM" id="SSF46689">
    <property type="entry name" value="Homeodomain-like"/>
    <property type="match status" value="1"/>
</dbReference>
<evidence type="ECO:0000256" key="1">
    <source>
        <dbReference type="ARBA" id="ARBA00004123"/>
    </source>
</evidence>
<dbReference type="EnsemblMetazoa" id="AGAP013157.R308">
    <property type="protein sequence ID" value="AGAP013157.P308"/>
    <property type="gene ID" value="AGAP013157"/>
</dbReference>
<evidence type="ECO:0000313" key="11">
    <source>
        <dbReference type="Proteomes" id="UP000007062"/>
    </source>
</evidence>
<dbReference type="PRINTS" id="PR00024">
    <property type="entry name" value="HOMEOBOX"/>
</dbReference>
<dbReference type="InterPro" id="IPR050296">
    <property type="entry name" value="Antp_homeobox"/>
</dbReference>
<evidence type="ECO:0000256" key="6">
    <source>
        <dbReference type="PROSITE-ProRule" id="PRU00108"/>
    </source>
</evidence>
<feature type="compositionally biased region" description="Basic and acidic residues" evidence="8">
    <location>
        <begin position="314"/>
        <end position="325"/>
    </location>
</feature>
<evidence type="ECO:0000256" key="7">
    <source>
        <dbReference type="RuleBase" id="RU000682"/>
    </source>
</evidence>
<organism evidence="10 11">
    <name type="scientific">Anopheles gambiae</name>
    <name type="common">African malaria mosquito</name>
    <dbReference type="NCBI Taxonomy" id="7165"/>
    <lineage>
        <taxon>Eukaryota</taxon>
        <taxon>Metazoa</taxon>
        <taxon>Ecdysozoa</taxon>
        <taxon>Arthropoda</taxon>
        <taxon>Hexapoda</taxon>
        <taxon>Insecta</taxon>
        <taxon>Pterygota</taxon>
        <taxon>Neoptera</taxon>
        <taxon>Endopterygota</taxon>
        <taxon>Diptera</taxon>
        <taxon>Nematocera</taxon>
        <taxon>Culicoidea</taxon>
        <taxon>Culicidae</taxon>
        <taxon>Anophelinae</taxon>
        <taxon>Anopheles</taxon>
    </lineage>
</organism>
<evidence type="ECO:0000313" key="10">
    <source>
        <dbReference type="EnsemblMetazoa" id="AGAP013157.P308"/>
    </source>
</evidence>
<keyword evidence="3 6" id="KW-0238">DNA-binding</keyword>
<dbReference type="InterPro" id="IPR020479">
    <property type="entry name" value="HD_metazoa"/>
</dbReference>
<name>A0ABK8G1U3_ANOGA</name>
<keyword evidence="11" id="KW-1185">Reference proteome</keyword>
<dbReference type="InterPro" id="IPR009057">
    <property type="entry name" value="Homeodomain-like_sf"/>
</dbReference>
<dbReference type="PROSITE" id="PS00027">
    <property type="entry name" value="HOMEOBOX_1"/>
    <property type="match status" value="1"/>
</dbReference>
<dbReference type="InterPro" id="IPR017970">
    <property type="entry name" value="Homeobox_CS"/>
</dbReference>
<evidence type="ECO:0000256" key="3">
    <source>
        <dbReference type="ARBA" id="ARBA00023125"/>
    </source>
</evidence>
<keyword evidence="2" id="KW-0217">Developmental protein</keyword>
<evidence type="ECO:0000256" key="5">
    <source>
        <dbReference type="ARBA" id="ARBA00023242"/>
    </source>
</evidence>
<proteinExistence type="predicted"/>
<comment type="subcellular location">
    <subcellularLocation>
        <location evidence="1 6 7">Nucleus</location>
    </subcellularLocation>
</comment>
<evidence type="ECO:0000256" key="4">
    <source>
        <dbReference type="ARBA" id="ARBA00023155"/>
    </source>
</evidence>
<evidence type="ECO:0000256" key="8">
    <source>
        <dbReference type="SAM" id="MobiDB-lite"/>
    </source>
</evidence>
<dbReference type="PANTHER" id="PTHR45659:SF22">
    <property type="entry name" value="HOMEOTIC PROTEIN ANTENNAPEDIA-RELATED"/>
    <property type="match status" value="1"/>
</dbReference>